<feature type="domain" description="Fumarase C C-terminal" evidence="8">
    <location>
        <begin position="411"/>
        <end position="463"/>
    </location>
</feature>
<dbReference type="InterPro" id="IPR008948">
    <property type="entry name" value="L-Aspartase-like"/>
</dbReference>
<dbReference type="PROSITE" id="PS00163">
    <property type="entry name" value="FUMARATE_LYASES"/>
    <property type="match status" value="1"/>
</dbReference>
<dbReference type="Pfam" id="PF00206">
    <property type="entry name" value="Lyase_1"/>
    <property type="match status" value="1"/>
</dbReference>
<evidence type="ECO:0000256" key="5">
    <source>
        <dbReference type="ARBA" id="ARBA00023239"/>
    </source>
</evidence>
<organism evidence="9 10">
    <name type="scientific">Congregibacter litoralis KT71</name>
    <dbReference type="NCBI Taxonomy" id="314285"/>
    <lineage>
        <taxon>Bacteria</taxon>
        <taxon>Pseudomonadati</taxon>
        <taxon>Pseudomonadota</taxon>
        <taxon>Gammaproteobacteria</taxon>
        <taxon>Cellvibrionales</taxon>
        <taxon>Halieaceae</taxon>
        <taxon>Congregibacter</taxon>
    </lineage>
</organism>
<evidence type="ECO:0000256" key="2">
    <source>
        <dbReference type="ARBA" id="ARBA00012921"/>
    </source>
</evidence>
<feature type="domain" description="Fumarate lyase N-terminal" evidence="7">
    <location>
        <begin position="22"/>
        <end position="345"/>
    </location>
</feature>
<accession>A4ACE8</accession>
<keyword evidence="3" id="KW-0963">Cytoplasm</keyword>
<dbReference type="RefSeq" id="WP_008295106.1">
    <property type="nucleotide sequence ID" value="NZ_CM002299.1"/>
</dbReference>
<dbReference type="Proteomes" id="UP000019205">
    <property type="component" value="Chromosome"/>
</dbReference>
<dbReference type="AlphaFoldDB" id="A4ACE8"/>
<reference evidence="9 10" key="2">
    <citation type="journal article" date="2009" name="PLoS ONE">
        <title>The photosynthetic apparatus and its regulation in the aerobic gammaproteobacterium Congregibacter litoralis gen. nov., sp. nov.</title>
        <authorList>
            <person name="Spring S."/>
            <person name="Lunsdorf H."/>
            <person name="Fuchs B.M."/>
            <person name="Tindall B.J."/>
        </authorList>
    </citation>
    <scope>NUCLEOTIDE SEQUENCE [LARGE SCALE GENOMIC DNA]</scope>
    <source>
        <strain evidence="9">KT71</strain>
    </source>
</reference>
<dbReference type="eggNOG" id="COG0114">
    <property type="taxonomic scope" value="Bacteria"/>
</dbReference>
<dbReference type="Pfam" id="PF10415">
    <property type="entry name" value="FumaraseC_C"/>
    <property type="match status" value="1"/>
</dbReference>
<dbReference type="PANTHER" id="PTHR11444">
    <property type="entry name" value="ASPARTATEAMMONIA/ARGININOSUCCINATE/ADENYLOSUCCINATE LYASE"/>
    <property type="match status" value="1"/>
</dbReference>
<evidence type="ECO:0000256" key="3">
    <source>
        <dbReference type="ARBA" id="ARBA00022490"/>
    </source>
</evidence>
<evidence type="ECO:0000259" key="7">
    <source>
        <dbReference type="Pfam" id="PF00206"/>
    </source>
</evidence>
<dbReference type="Gene3D" id="1.10.40.30">
    <property type="entry name" value="Fumarase/aspartase (C-terminal domain)"/>
    <property type="match status" value="1"/>
</dbReference>
<dbReference type="Gene3D" id="1.20.200.10">
    <property type="entry name" value="Fumarase/aspartase (Central domain)"/>
    <property type="match status" value="1"/>
</dbReference>
<feature type="region of interest" description="Disordered" evidence="6">
    <location>
        <begin position="1"/>
        <end position="20"/>
    </location>
</feature>
<dbReference type="InterPro" id="IPR022761">
    <property type="entry name" value="Fumarate_lyase_N"/>
</dbReference>
<dbReference type="FunFam" id="1.10.275.10:FF:000001">
    <property type="entry name" value="Fumarate hydratase, mitochondrial"/>
    <property type="match status" value="1"/>
</dbReference>
<dbReference type="InterPro" id="IPR024083">
    <property type="entry name" value="Fumarase/histidase_N"/>
</dbReference>
<sequence>MAKQDEAPIDYRNRREERDSLGPVKVPENALWGAQTQRAMDNFFIGGAPLPATFIRSLAAVKGAAASVNAELKLLDEGIAETLVEAAEKVMQGDYAQHFPVDVYQTGSGTSSNMNMNEVLARLASQKLGREVHPNDHVNLGQSSNDVIPTALQHAVCTLTVEELLPALEELEQTLLSRGEAFSGIVKTGRTHLMDAMPLRLDQEFGAWASDIASARLGVEWSLKRLRILPIGGTAVGTGVNTHGEFGPAVARYLSKDARQTFQAQDGFCNLGSQDAAVSMSGQLNVVATALLKLCNDLRWMNSGPHSGLRELSLPALQPGSSIMPGKVNPVIPEAVAMACIQVGGLHTAITTAGQSGNFQLNVMLPLIASNLLEAVTLLARGASSMSQKAIPDITVNADHLREQLALNPILITALNKHIGYAQGAAIVKEVEESQRSVLEVALEKTDLSRTQLEALLDPLKLTERGIPGDDGAN</sequence>
<comment type="similarity">
    <text evidence="1">Belongs to the class-II fumarase/aspartase family. Fumarase subfamily.</text>
</comment>
<dbReference type="HOGENOM" id="CLU_021594_4_1_6"/>
<dbReference type="InterPro" id="IPR020557">
    <property type="entry name" value="Fumarate_lyase_CS"/>
</dbReference>
<evidence type="ECO:0000313" key="9">
    <source>
        <dbReference type="EMBL" id="EAQ96376.1"/>
    </source>
</evidence>
<dbReference type="EMBL" id="AAOA02000001">
    <property type="protein sequence ID" value="EAQ96376.1"/>
    <property type="molecule type" value="Genomic_DNA"/>
</dbReference>
<dbReference type="InterPro" id="IPR005677">
    <property type="entry name" value="Fum_hydII"/>
</dbReference>
<dbReference type="PRINTS" id="PR00149">
    <property type="entry name" value="FUMRATELYASE"/>
</dbReference>
<name>A4ACE8_9GAMM</name>
<keyword evidence="10" id="KW-1185">Reference proteome</keyword>
<comment type="caution">
    <text evidence="9">The sequence shown here is derived from an EMBL/GenBank/DDBJ whole genome shotgun (WGS) entry which is preliminary data.</text>
</comment>
<proteinExistence type="inferred from homology"/>
<reference evidence="9 10" key="1">
    <citation type="journal article" date="2007" name="Proc. Natl. Acad. Sci. U.S.A.">
        <title>Characterization of a marine gammaproteobacterium capable of aerobic anoxygenic photosynthesis.</title>
        <authorList>
            <person name="Fuchs B.M."/>
            <person name="Spring S."/>
            <person name="Teeling H."/>
            <person name="Quast C."/>
            <person name="Wulf J."/>
            <person name="Schattenhofer M."/>
            <person name="Yan S."/>
            <person name="Ferriera S."/>
            <person name="Johnson J."/>
            <person name="Glockner F.O."/>
            <person name="Amann R."/>
        </authorList>
    </citation>
    <scope>NUCLEOTIDE SEQUENCE [LARGE SCALE GENOMIC DNA]</scope>
    <source>
        <strain evidence="9">KT71</strain>
    </source>
</reference>
<dbReference type="Gene3D" id="1.10.275.10">
    <property type="entry name" value="Fumarase/aspartase (N-terminal domain)"/>
    <property type="match status" value="1"/>
</dbReference>
<evidence type="ECO:0000259" key="8">
    <source>
        <dbReference type="Pfam" id="PF10415"/>
    </source>
</evidence>
<gene>
    <name evidence="9" type="ORF">KT71_13355</name>
</gene>
<dbReference type="GO" id="GO:0006099">
    <property type="term" value="P:tricarboxylic acid cycle"/>
    <property type="evidence" value="ECO:0007669"/>
    <property type="project" value="UniProtKB-KW"/>
</dbReference>
<dbReference type="FunFam" id="1.20.200.10:FF:000001">
    <property type="entry name" value="Fumarate hydratase, mitochondrial"/>
    <property type="match status" value="1"/>
</dbReference>
<dbReference type="PANTHER" id="PTHR11444:SF22">
    <property type="entry name" value="FUMARATE HYDRATASE CLASS II"/>
    <property type="match status" value="1"/>
</dbReference>
<dbReference type="InterPro" id="IPR018951">
    <property type="entry name" value="Fumarase_C_C"/>
</dbReference>
<evidence type="ECO:0000256" key="4">
    <source>
        <dbReference type="ARBA" id="ARBA00022532"/>
    </source>
</evidence>
<evidence type="ECO:0000256" key="6">
    <source>
        <dbReference type="SAM" id="MobiDB-lite"/>
    </source>
</evidence>
<dbReference type="EC" id="4.2.1.2" evidence="2"/>
<evidence type="ECO:0000313" key="10">
    <source>
        <dbReference type="Proteomes" id="UP000019205"/>
    </source>
</evidence>
<protein>
    <recommendedName>
        <fullName evidence="2">fumarate hydratase</fullName>
        <ecNumber evidence="2">4.2.1.2</ecNumber>
    </recommendedName>
</protein>
<dbReference type="InterPro" id="IPR000362">
    <property type="entry name" value="Fumarate_lyase_fam"/>
</dbReference>
<dbReference type="OrthoDB" id="9802809at2"/>
<dbReference type="STRING" id="314285.KT71_13355"/>
<keyword evidence="5 9" id="KW-0456">Lyase</keyword>
<dbReference type="SUPFAM" id="SSF48557">
    <property type="entry name" value="L-aspartase-like"/>
    <property type="match status" value="1"/>
</dbReference>
<dbReference type="GO" id="GO:0004333">
    <property type="term" value="F:fumarate hydratase activity"/>
    <property type="evidence" value="ECO:0007669"/>
    <property type="project" value="UniProtKB-EC"/>
</dbReference>
<keyword evidence="4" id="KW-0816">Tricarboxylic acid cycle</keyword>
<dbReference type="GO" id="GO:0006106">
    <property type="term" value="P:fumarate metabolic process"/>
    <property type="evidence" value="ECO:0007669"/>
    <property type="project" value="InterPro"/>
</dbReference>
<evidence type="ECO:0000256" key="1">
    <source>
        <dbReference type="ARBA" id="ARBA00009084"/>
    </source>
</evidence>